<organism evidence="2 3">
    <name type="scientific">Archangium gephyra</name>
    <dbReference type="NCBI Taxonomy" id="48"/>
    <lineage>
        <taxon>Bacteria</taxon>
        <taxon>Pseudomonadati</taxon>
        <taxon>Myxococcota</taxon>
        <taxon>Myxococcia</taxon>
        <taxon>Myxococcales</taxon>
        <taxon>Cystobacterineae</taxon>
        <taxon>Archangiaceae</taxon>
        <taxon>Archangium</taxon>
    </lineage>
</organism>
<protein>
    <submittedName>
        <fullName evidence="2">Uncharacterized protein</fullName>
    </submittedName>
</protein>
<gene>
    <name evidence="2" type="ORF">DI536_25005</name>
</gene>
<dbReference type="AlphaFoldDB" id="A0A2W5SZK2"/>
<evidence type="ECO:0000313" key="2">
    <source>
        <dbReference type="EMBL" id="PZR08440.1"/>
    </source>
</evidence>
<comment type="caution">
    <text evidence="2">The sequence shown here is derived from an EMBL/GenBank/DDBJ whole genome shotgun (WGS) entry which is preliminary data.</text>
</comment>
<accession>A0A2W5SZK2</accession>
<dbReference type="Proteomes" id="UP000249061">
    <property type="component" value="Unassembled WGS sequence"/>
</dbReference>
<sequence>MKQLTPVAIVFAGALSACGPTVKTCSTVADCDANQVCVMGECRGGITGNGGGAGTTGGGVGTSGGGAATGGGTGATGGGTGFGGGTGIDPDAGLEIPDAGINPNYDGGCGPPMPGNPTILRRCAPATDSECSGGTDVALTNGGVPGSRHNGVTGNGYDDDCDGLVDEGCGCPGNGVTKDCYLVPASQVSEISGLPVGWCTNNAKGSLDCSGGEIPFWSGVCRGAQPPQLIDSCAAGDFNCDGLSGNNAAEGCMCTNAVTCPTASITTAPYPPPNAIPAVDGNQWIGDVAARSRASNWTWTVVGGDCDNVLPNPTFAIYNGTNSTTATRIGSRTGVRLDATQMPARYVTQANGSTIGLRASTGNGTSGGQIFPAFGLSGDYIVQGEFTLDGKQYACTQKVQVRAPGVRAELCWDTVGGLPFGQTDGNDIDLHFARLQGLNCANQGWVETCKNPDNSLQDCHYLPSSGCASGGDPKWGYAASPTSACLGWSSKRTDNCNNPRLDRDNVRCDRTITNPTDMNFCGPENINLDNPNNGDRFVVGVNHYGNSRGTPNARPHVNLYCNGERVLSVGYNPATGQTSFPLLNTAGAMSSGDFWTVATIKTNVSGGAITSCDITPIPSRVADIVRDGPANMGGTGNGICVDHGYSSKRFAENAGQGVASGSQPMSANQWCKH</sequence>
<reference evidence="2 3" key="1">
    <citation type="submission" date="2017-08" db="EMBL/GenBank/DDBJ databases">
        <title>Infants hospitalized years apart are colonized by the same room-sourced microbial strains.</title>
        <authorList>
            <person name="Brooks B."/>
            <person name="Olm M.R."/>
            <person name="Firek B.A."/>
            <person name="Baker R."/>
            <person name="Thomas B.C."/>
            <person name="Morowitz M.J."/>
            <person name="Banfield J.F."/>
        </authorList>
    </citation>
    <scope>NUCLEOTIDE SEQUENCE [LARGE SCALE GENOMIC DNA]</scope>
    <source>
        <strain evidence="2">S2_003_000_R2_14</strain>
    </source>
</reference>
<proteinExistence type="predicted"/>
<evidence type="ECO:0000256" key="1">
    <source>
        <dbReference type="SAM" id="MobiDB-lite"/>
    </source>
</evidence>
<feature type="region of interest" description="Disordered" evidence="1">
    <location>
        <begin position="78"/>
        <end position="97"/>
    </location>
</feature>
<feature type="compositionally biased region" description="Gly residues" evidence="1">
    <location>
        <begin position="78"/>
        <end position="87"/>
    </location>
</feature>
<evidence type="ECO:0000313" key="3">
    <source>
        <dbReference type="Proteomes" id="UP000249061"/>
    </source>
</evidence>
<name>A0A2W5SZK2_9BACT</name>
<dbReference type="PROSITE" id="PS51257">
    <property type="entry name" value="PROKAR_LIPOPROTEIN"/>
    <property type="match status" value="1"/>
</dbReference>
<dbReference type="EMBL" id="QFQP01000025">
    <property type="protein sequence ID" value="PZR08440.1"/>
    <property type="molecule type" value="Genomic_DNA"/>
</dbReference>